<protein>
    <submittedName>
        <fullName evidence="2">Uncharacterized protein</fullName>
    </submittedName>
</protein>
<accession>A0A382TM82</accession>
<evidence type="ECO:0000256" key="1">
    <source>
        <dbReference type="SAM" id="MobiDB-lite"/>
    </source>
</evidence>
<feature type="non-terminal residue" evidence="2">
    <location>
        <position position="25"/>
    </location>
</feature>
<dbReference type="AlphaFoldDB" id="A0A382TM82"/>
<name>A0A382TM82_9ZZZZ</name>
<reference evidence="2" key="1">
    <citation type="submission" date="2018-05" db="EMBL/GenBank/DDBJ databases">
        <authorList>
            <person name="Lanie J.A."/>
            <person name="Ng W.-L."/>
            <person name="Kazmierczak K.M."/>
            <person name="Andrzejewski T.M."/>
            <person name="Davidsen T.M."/>
            <person name="Wayne K.J."/>
            <person name="Tettelin H."/>
            <person name="Glass J.I."/>
            <person name="Rusch D."/>
            <person name="Podicherti R."/>
            <person name="Tsui H.-C.T."/>
            <person name="Winkler M.E."/>
        </authorList>
    </citation>
    <scope>NUCLEOTIDE SEQUENCE</scope>
</reference>
<evidence type="ECO:0000313" key="2">
    <source>
        <dbReference type="EMBL" id="SVD22905.1"/>
    </source>
</evidence>
<feature type="compositionally biased region" description="Acidic residues" evidence="1">
    <location>
        <begin position="15"/>
        <end position="25"/>
    </location>
</feature>
<proteinExistence type="predicted"/>
<organism evidence="2">
    <name type="scientific">marine metagenome</name>
    <dbReference type="NCBI Taxonomy" id="408172"/>
    <lineage>
        <taxon>unclassified sequences</taxon>
        <taxon>metagenomes</taxon>
        <taxon>ecological metagenomes</taxon>
    </lineage>
</organism>
<dbReference type="EMBL" id="UINC01137518">
    <property type="protein sequence ID" value="SVD22905.1"/>
    <property type="molecule type" value="Genomic_DNA"/>
</dbReference>
<sequence length="25" mass="2731">VQLVTRGVQTAMDTDSPDDLNPEDN</sequence>
<feature type="region of interest" description="Disordered" evidence="1">
    <location>
        <begin position="1"/>
        <end position="25"/>
    </location>
</feature>
<feature type="non-terminal residue" evidence="2">
    <location>
        <position position="1"/>
    </location>
</feature>
<gene>
    <name evidence="2" type="ORF">METZ01_LOCUS375759</name>
</gene>